<proteinExistence type="predicted"/>
<reference evidence="1 2" key="1">
    <citation type="submission" date="2020-05" db="EMBL/GenBank/DDBJ databases">
        <title>Identification and distribution of gene clusters putatively required for synthesis of sphingolipid metabolism inhibitors in phylogenetically diverse species of the filamentous fungus Fusarium.</title>
        <authorList>
            <person name="Kim H.-S."/>
            <person name="Busman M."/>
            <person name="Brown D.W."/>
            <person name="Divon H."/>
            <person name="Uhlig S."/>
            <person name="Proctor R.H."/>
        </authorList>
    </citation>
    <scope>NUCLEOTIDE SEQUENCE [LARGE SCALE GENOMIC DNA]</scope>
    <source>
        <strain evidence="1 2">NRRL 66235</strain>
    </source>
</reference>
<evidence type="ECO:0000313" key="2">
    <source>
        <dbReference type="Proteomes" id="UP000544331"/>
    </source>
</evidence>
<accession>A0A8H5YUV0</accession>
<sequence>METNDERNAIILGGREFPPCIQEDDSLASLDGCTYAKVVSFDNWVHQEACRRWEIIKHPLTDLRVEPLWHRNEGVIEYAMNYRFDWDRGFLNIESDNSIEWCDLESLAIATLHRSAKFRGDKDKLGDIPDNVSADGHRDFIARASLRLDRRVAQSIPLWHPENQEVDALTQTSNDNIPGTMNRVDGDTIPKPRTIPDSCIKLVGPEHLEAAKLEYKKQENNQQDHLAPFDQWADDPIHSIIHAHMHRYYIVCERKHDKTTGAV</sequence>
<dbReference type="Proteomes" id="UP000544331">
    <property type="component" value="Unassembled WGS sequence"/>
</dbReference>
<keyword evidence="2" id="KW-1185">Reference proteome</keyword>
<gene>
    <name evidence="1" type="ORF">FMUND_4853</name>
</gene>
<protein>
    <submittedName>
        <fullName evidence="1">Uncharacterized protein</fullName>
    </submittedName>
</protein>
<dbReference type="AlphaFoldDB" id="A0A8H5YUV0"/>
<comment type="caution">
    <text evidence="1">The sequence shown here is derived from an EMBL/GenBank/DDBJ whole genome shotgun (WGS) entry which is preliminary data.</text>
</comment>
<dbReference type="OrthoDB" id="10642361at2759"/>
<name>A0A8H5YUV0_9HYPO</name>
<dbReference type="EMBL" id="JAAOAN010000156">
    <property type="protein sequence ID" value="KAF5719064.1"/>
    <property type="molecule type" value="Genomic_DNA"/>
</dbReference>
<evidence type="ECO:0000313" key="1">
    <source>
        <dbReference type="EMBL" id="KAF5719064.1"/>
    </source>
</evidence>
<organism evidence="1 2">
    <name type="scientific">Fusarium mundagurra</name>
    <dbReference type="NCBI Taxonomy" id="1567541"/>
    <lineage>
        <taxon>Eukaryota</taxon>
        <taxon>Fungi</taxon>
        <taxon>Dikarya</taxon>
        <taxon>Ascomycota</taxon>
        <taxon>Pezizomycotina</taxon>
        <taxon>Sordariomycetes</taxon>
        <taxon>Hypocreomycetidae</taxon>
        <taxon>Hypocreales</taxon>
        <taxon>Nectriaceae</taxon>
        <taxon>Fusarium</taxon>
        <taxon>Fusarium fujikuroi species complex</taxon>
    </lineage>
</organism>